<organism evidence="1 2">
    <name type="scientific">Vibrio campbellii (strain ATCC BAA-1116)</name>
    <dbReference type="NCBI Taxonomy" id="2902295"/>
    <lineage>
        <taxon>Bacteria</taxon>
        <taxon>Pseudomonadati</taxon>
        <taxon>Pseudomonadota</taxon>
        <taxon>Gammaproteobacteria</taxon>
        <taxon>Vibrionales</taxon>
        <taxon>Vibrionaceae</taxon>
        <taxon>Vibrio</taxon>
    </lineage>
</organism>
<dbReference type="AlphaFoldDB" id="A7N7V5"/>
<dbReference type="EMBL" id="CP000790">
    <property type="protein sequence ID" value="ABU74698.1"/>
    <property type="molecule type" value="Genomic_DNA"/>
</dbReference>
<protein>
    <submittedName>
        <fullName evidence="1">Uncharacterized protein</fullName>
    </submittedName>
</protein>
<name>A7N7V5_VIBC1</name>
<accession>A7N7V5</accession>
<proteinExistence type="predicted"/>
<dbReference type="PATRIC" id="fig|338187.36.peg.5655"/>
<evidence type="ECO:0000313" key="1">
    <source>
        <dbReference type="EMBL" id="ABU74698.1"/>
    </source>
</evidence>
<evidence type="ECO:0000313" key="2">
    <source>
        <dbReference type="Proteomes" id="UP000008152"/>
    </source>
</evidence>
<gene>
    <name evidence="1" type="ordered locus">VIBHAR_06816</name>
</gene>
<dbReference type="Proteomes" id="UP000008152">
    <property type="component" value="Chromosome II"/>
</dbReference>
<dbReference type="KEGG" id="vha:VIBHAR_06816"/>
<reference evidence="1 2" key="1">
    <citation type="submission" date="2007-08" db="EMBL/GenBank/DDBJ databases">
        <authorList>
            <consortium name="The Vibrio harveyi Genome Sequencing Project"/>
            <person name="Bassler B."/>
            <person name="Clifton S.W."/>
            <person name="Fulton L."/>
            <person name="Delehaunty K."/>
            <person name="Fronick C."/>
            <person name="Harrison M."/>
            <person name="Markivic C."/>
            <person name="Fulton R."/>
            <person name="Tin-Wollam A.-M."/>
            <person name="Shah N."/>
            <person name="Pepin K."/>
            <person name="Nash W."/>
            <person name="Thiruvilangam P."/>
            <person name="Bhonagiri V."/>
            <person name="Waters C."/>
            <person name="Tu K.C."/>
            <person name="Irgon J."/>
            <person name="Wilson R.K."/>
        </authorList>
    </citation>
    <scope>NUCLEOTIDE SEQUENCE [LARGE SCALE GENOMIC DNA]</scope>
    <source>
        <strain evidence="2">ATCC BAA-1116 / BB120</strain>
    </source>
</reference>
<sequence length="154" mass="16960">METAMKSSQPDASKEVYPRIGKVYEVHSDKSRVKVNFHGNPIGQPIWAVIGRAFKASDIDLAIDNQLNCQINFMDGDLSLPILVDIFTSLLEEDLLILRAKNMVVQGDESVVLRSGETQVSMTAKSGTVKTTAQNINTSADKLQKIQATKVRLN</sequence>